<name>A0A6T2EJN3_9EUGL</name>
<accession>A0A6T2EJN3</accession>
<proteinExistence type="predicted"/>
<protein>
    <submittedName>
        <fullName evidence="2">Uncharacterized protein</fullName>
    </submittedName>
</protein>
<reference evidence="2" key="1">
    <citation type="submission" date="2021-01" db="EMBL/GenBank/DDBJ databases">
        <authorList>
            <person name="Corre E."/>
            <person name="Pelletier E."/>
            <person name="Niang G."/>
            <person name="Scheremetjew M."/>
            <person name="Finn R."/>
            <person name="Kale V."/>
            <person name="Holt S."/>
            <person name="Cochrane G."/>
            <person name="Meng A."/>
            <person name="Brown T."/>
            <person name="Cohen L."/>
        </authorList>
    </citation>
    <scope>NUCLEOTIDE SEQUENCE</scope>
    <source>
        <strain evidence="2">CCMP1594</strain>
    </source>
</reference>
<evidence type="ECO:0000313" key="1">
    <source>
        <dbReference type="EMBL" id="CAE0824969.1"/>
    </source>
</evidence>
<dbReference type="AlphaFoldDB" id="A0A6T2EJN3"/>
<sequence>MLWDSHPEGRLGHIIKSAPRTQHYFLRNYFLNISPLKCMIAETATAVAVDDVSAAVLFTRYMDNTYPGFCNVPGTLLPVVRHFVEIFQHIVYEVPFKWEHESQFLNWGECSVMCTDTLSLTMKGVPPVEPFFNLEMWDRWPDRWSPNCPLVLQSMIPALVHKALQLCNSTRCRGHNIRSLVLGFGYKHYKWEWWYMPLTCRLQALNLQSLCDYHCLKTWALEGASLAVSLGRGGGCTHTQESSQY</sequence>
<evidence type="ECO:0000313" key="2">
    <source>
        <dbReference type="EMBL" id="CAE0824975.1"/>
    </source>
</evidence>
<dbReference type="EMBL" id="HBJA01104953">
    <property type="protein sequence ID" value="CAE0824975.1"/>
    <property type="molecule type" value="Transcribed_RNA"/>
</dbReference>
<gene>
    <name evidence="1" type="ORF">EGYM00163_LOCUS36212</name>
    <name evidence="2" type="ORF">EGYM00163_LOCUS36218</name>
</gene>
<organism evidence="2">
    <name type="scientific">Eutreptiella gymnastica</name>
    <dbReference type="NCBI Taxonomy" id="73025"/>
    <lineage>
        <taxon>Eukaryota</taxon>
        <taxon>Discoba</taxon>
        <taxon>Euglenozoa</taxon>
        <taxon>Euglenida</taxon>
        <taxon>Spirocuta</taxon>
        <taxon>Euglenophyceae</taxon>
        <taxon>Eutreptiales</taxon>
        <taxon>Eutreptiaceae</taxon>
        <taxon>Eutreptiella</taxon>
    </lineage>
</organism>
<dbReference type="EMBL" id="HBJA01104945">
    <property type="protein sequence ID" value="CAE0824969.1"/>
    <property type="molecule type" value="Transcribed_RNA"/>
</dbReference>